<reference evidence="9 10" key="1">
    <citation type="submission" date="2015-10" db="EMBL/GenBank/DDBJ databases">
        <title>Pseudomonas putida clinical strains.</title>
        <authorList>
            <person name="Molina L."/>
            <person name="Udaondo Z."/>
        </authorList>
    </citation>
    <scope>NUCLEOTIDE SEQUENCE [LARGE SCALE GENOMIC DNA]</scope>
    <source>
        <strain evidence="9 10">HB13667</strain>
    </source>
</reference>
<evidence type="ECO:0000256" key="6">
    <source>
        <dbReference type="ARBA" id="ARBA00022989"/>
    </source>
</evidence>
<gene>
    <name evidence="9" type="ORF">HB13667_01390</name>
</gene>
<evidence type="ECO:0000256" key="4">
    <source>
        <dbReference type="ARBA" id="ARBA00022519"/>
    </source>
</evidence>
<evidence type="ECO:0000256" key="1">
    <source>
        <dbReference type="ARBA" id="ARBA00004429"/>
    </source>
</evidence>
<keyword evidence="5" id="KW-0812">Transmembrane</keyword>
<comment type="caution">
    <text evidence="9">The sequence shown here is derived from an EMBL/GenBank/DDBJ whole genome shotgun (WGS) entry which is preliminary data.</text>
</comment>
<protein>
    <submittedName>
        <fullName evidence="9">YeeE/YedE</fullName>
    </submittedName>
</protein>
<evidence type="ECO:0000313" key="10">
    <source>
        <dbReference type="Proteomes" id="UP000050437"/>
    </source>
</evidence>
<dbReference type="InterPro" id="IPR007272">
    <property type="entry name" value="Sulf_transp_TsuA/YedE"/>
</dbReference>
<evidence type="ECO:0000256" key="5">
    <source>
        <dbReference type="ARBA" id="ARBA00022692"/>
    </source>
</evidence>
<name>A0A059V1Q9_PSEPU</name>
<evidence type="ECO:0000313" key="9">
    <source>
        <dbReference type="EMBL" id="KPM68537.1"/>
    </source>
</evidence>
<dbReference type="AlphaFoldDB" id="A0A059V1Q9"/>
<dbReference type="PANTHER" id="PTHR30574">
    <property type="entry name" value="INNER MEMBRANE PROTEIN YEDE"/>
    <property type="match status" value="1"/>
</dbReference>
<keyword evidence="6" id="KW-1133">Transmembrane helix</keyword>
<accession>A0A059V1Q9</accession>
<dbReference type="Proteomes" id="UP000050437">
    <property type="component" value="Unassembled WGS sequence"/>
</dbReference>
<sequence>MAIDWLAFTPWSALAGGVLIGLGAGLFAVVNGRIAGISGLLGSMLQRGGEGRREKLAFLLGLLAAPLLWGIFATLPSARFTTASWTLIAAGLLVGLGTRYGSGCTSGHGVCGLSRLSPRSAVATLCFMATGFATVYVVRHLVQGA</sequence>
<evidence type="ECO:0000256" key="7">
    <source>
        <dbReference type="ARBA" id="ARBA00023136"/>
    </source>
</evidence>
<comment type="subcellular location">
    <subcellularLocation>
        <location evidence="1">Cell inner membrane</location>
        <topology evidence="1">Multi-pass membrane protein</topology>
    </subcellularLocation>
</comment>
<dbReference type="EMBL" id="LKKS01000012">
    <property type="protein sequence ID" value="KPM68537.1"/>
    <property type="molecule type" value="Genomic_DNA"/>
</dbReference>
<dbReference type="PATRIC" id="fig|303.167.peg.3060"/>
<dbReference type="GO" id="GO:0005886">
    <property type="term" value="C:plasma membrane"/>
    <property type="evidence" value="ECO:0007669"/>
    <property type="project" value="UniProtKB-SubCell"/>
</dbReference>
<keyword evidence="4" id="KW-0997">Cell inner membrane</keyword>
<evidence type="ECO:0000256" key="3">
    <source>
        <dbReference type="ARBA" id="ARBA00022475"/>
    </source>
</evidence>
<dbReference type="OrthoDB" id="9814020at2"/>
<evidence type="ECO:0000256" key="2">
    <source>
        <dbReference type="ARBA" id="ARBA00022448"/>
    </source>
</evidence>
<keyword evidence="7" id="KW-0472">Membrane</keyword>
<keyword evidence="3" id="KW-1003">Cell membrane</keyword>
<evidence type="ECO:0000256" key="8">
    <source>
        <dbReference type="ARBA" id="ARBA00035655"/>
    </source>
</evidence>
<dbReference type="GeneID" id="92660830"/>
<dbReference type="PANTHER" id="PTHR30574:SF1">
    <property type="entry name" value="SULPHUR TRANSPORT DOMAIN-CONTAINING PROTEIN"/>
    <property type="match status" value="1"/>
</dbReference>
<proteinExistence type="inferred from homology"/>
<comment type="similarity">
    <text evidence="8">Belongs to the TsuA/YedE (TC 9.B.102) family.</text>
</comment>
<organism evidence="9 10">
    <name type="scientific">Pseudomonas putida</name>
    <name type="common">Arthrobacter siderocapsulatus</name>
    <dbReference type="NCBI Taxonomy" id="303"/>
    <lineage>
        <taxon>Bacteria</taxon>
        <taxon>Pseudomonadati</taxon>
        <taxon>Pseudomonadota</taxon>
        <taxon>Gammaproteobacteria</taxon>
        <taxon>Pseudomonadales</taxon>
        <taxon>Pseudomonadaceae</taxon>
        <taxon>Pseudomonas</taxon>
    </lineage>
</organism>
<keyword evidence="2" id="KW-0813">Transport</keyword>
<dbReference type="RefSeq" id="WP_003258763.1">
    <property type="nucleotide sequence ID" value="NZ_CP007620.1"/>
</dbReference>
<dbReference type="KEGG" id="ppud:DW66_2908"/>